<dbReference type="Proteomes" id="UP000261875">
    <property type="component" value="Plasmid p5D_Fsymbiotica-1"/>
</dbReference>
<evidence type="ECO:0000313" key="2">
    <source>
        <dbReference type="EMBL" id="AWK15478.1"/>
    </source>
</evidence>
<dbReference type="EMBL" id="CP021660">
    <property type="protein sequence ID" value="AWK15478.1"/>
    <property type="molecule type" value="Genomic_DNA"/>
</dbReference>
<sequence>MIPLKRIYLLPEAEITDLYARPIFNQDEQRLYFEMNQVELDKLSQFGTLKTKIYFILQLAYFKAKNQFFIFVFEDVLADVAYVLA</sequence>
<proteinExistence type="predicted"/>
<keyword evidence="2" id="KW-0614">Plasmid</keyword>
<evidence type="ECO:0000259" key="1">
    <source>
        <dbReference type="Pfam" id="PF13700"/>
    </source>
</evidence>
<organism evidence="2 3">
    <name type="scientific">Candidatus Fukatsuia symbiotica</name>
    <dbReference type="NCBI Taxonomy" id="1878942"/>
    <lineage>
        <taxon>Bacteria</taxon>
        <taxon>Pseudomonadati</taxon>
        <taxon>Pseudomonadota</taxon>
        <taxon>Gammaproteobacteria</taxon>
        <taxon>Enterobacterales</taxon>
        <taxon>Yersiniaceae</taxon>
        <taxon>Candidatus Fukatsuia</taxon>
    </lineage>
</organism>
<keyword evidence="3" id="KW-1185">Reference proteome</keyword>
<dbReference type="OrthoDB" id="5292689at2"/>
<name>A0A2U8I8R8_9GAMM</name>
<evidence type="ECO:0000313" key="3">
    <source>
        <dbReference type="Proteomes" id="UP000261875"/>
    </source>
</evidence>
<dbReference type="AlphaFoldDB" id="A0A2U8I8R8"/>
<accession>A0A2U8I8R8</accession>
<geneLocation type="plasmid" evidence="3">
    <name>p5d_fsymbiotica-1</name>
</geneLocation>
<dbReference type="Pfam" id="PF13700">
    <property type="entry name" value="DUF4158"/>
    <property type="match status" value="1"/>
</dbReference>
<dbReference type="InterPro" id="IPR025296">
    <property type="entry name" value="DUF4158"/>
</dbReference>
<protein>
    <recommendedName>
        <fullName evidence="1">DUF4158 domain-containing protein</fullName>
    </recommendedName>
</protein>
<reference evidence="2 3" key="1">
    <citation type="submission" date="2017-05" db="EMBL/GenBank/DDBJ databases">
        <title>Genome sequence of Candidatus Fukatsuia symbiotica and Candidatus Hamiltonella defensa from Acyrthosiphon pisum strain 5D.</title>
        <authorList>
            <person name="Patel V.A."/>
            <person name="Chevignon G."/>
            <person name="Russell J.A."/>
            <person name="Oliver K.M."/>
        </authorList>
    </citation>
    <scope>NUCLEOTIDE SEQUENCE [LARGE SCALE GENOMIC DNA]</scope>
    <source>
        <strain evidence="2 3">5D</strain>
        <plasmid evidence="3">p5d_fsymbiotica-1</plasmid>
    </source>
</reference>
<feature type="domain" description="DUF4158" evidence="1">
    <location>
        <begin position="9"/>
        <end position="83"/>
    </location>
</feature>
<dbReference type="KEGG" id="fsm:CCS41_13640"/>
<gene>
    <name evidence="2" type="ORF">CCS41_13640</name>
</gene>